<dbReference type="InterPro" id="IPR037923">
    <property type="entry name" value="HTH-like"/>
</dbReference>
<dbReference type="GO" id="GO:0003700">
    <property type="term" value="F:DNA-binding transcription factor activity"/>
    <property type="evidence" value="ECO:0007669"/>
    <property type="project" value="InterPro"/>
</dbReference>
<reference evidence="5 6" key="1">
    <citation type="submission" date="2020-08" db="EMBL/GenBank/DDBJ databases">
        <title>Genomic Encyclopedia of Type Strains, Phase III (KMG-III): the genomes of soil and plant-associated and newly described type strains.</title>
        <authorList>
            <person name="Whitman W."/>
        </authorList>
    </citation>
    <scope>NUCLEOTIDE SEQUENCE [LARGE SCALE GENOMIC DNA]</scope>
    <source>
        <strain evidence="5 6">CECT 5862</strain>
    </source>
</reference>
<dbReference type="Pfam" id="PF02311">
    <property type="entry name" value="AraC_binding"/>
    <property type="match status" value="1"/>
</dbReference>
<dbReference type="PANTHER" id="PTHR43280">
    <property type="entry name" value="ARAC-FAMILY TRANSCRIPTIONAL REGULATOR"/>
    <property type="match status" value="1"/>
</dbReference>
<evidence type="ECO:0000259" key="4">
    <source>
        <dbReference type="PROSITE" id="PS01124"/>
    </source>
</evidence>
<keyword evidence="2 5" id="KW-0238">DNA-binding</keyword>
<feature type="domain" description="HTH araC/xylS-type" evidence="4">
    <location>
        <begin position="183"/>
        <end position="282"/>
    </location>
</feature>
<dbReference type="AlphaFoldDB" id="A0A7W5AW96"/>
<keyword evidence="6" id="KW-1185">Reference proteome</keyword>
<gene>
    <name evidence="5" type="ORF">FHS18_001900</name>
</gene>
<evidence type="ECO:0000256" key="1">
    <source>
        <dbReference type="ARBA" id="ARBA00023015"/>
    </source>
</evidence>
<dbReference type="GO" id="GO:0043565">
    <property type="term" value="F:sequence-specific DNA binding"/>
    <property type="evidence" value="ECO:0007669"/>
    <property type="project" value="InterPro"/>
</dbReference>
<protein>
    <submittedName>
        <fullName evidence="5">AraC-like DNA-binding protein</fullName>
    </submittedName>
</protein>
<name>A0A7W5AW96_9BACL</name>
<dbReference type="InterPro" id="IPR020449">
    <property type="entry name" value="Tscrpt_reg_AraC-type_HTH"/>
</dbReference>
<dbReference type="InterPro" id="IPR003313">
    <property type="entry name" value="AraC-bd"/>
</dbReference>
<evidence type="ECO:0000256" key="3">
    <source>
        <dbReference type="ARBA" id="ARBA00023163"/>
    </source>
</evidence>
<proteinExistence type="predicted"/>
<dbReference type="Gene3D" id="2.60.120.280">
    <property type="entry name" value="Regulatory protein AraC"/>
    <property type="match status" value="1"/>
</dbReference>
<dbReference type="EMBL" id="JACHXK010000003">
    <property type="protein sequence ID" value="MBB3109837.1"/>
    <property type="molecule type" value="Genomic_DNA"/>
</dbReference>
<organism evidence="5 6">
    <name type="scientific">Paenibacillus phyllosphaerae</name>
    <dbReference type="NCBI Taxonomy" id="274593"/>
    <lineage>
        <taxon>Bacteria</taxon>
        <taxon>Bacillati</taxon>
        <taxon>Bacillota</taxon>
        <taxon>Bacilli</taxon>
        <taxon>Bacillales</taxon>
        <taxon>Paenibacillaceae</taxon>
        <taxon>Paenibacillus</taxon>
    </lineage>
</organism>
<dbReference type="PANTHER" id="PTHR43280:SF30">
    <property type="entry name" value="MMSAB OPERON REGULATORY PROTEIN"/>
    <property type="match status" value="1"/>
</dbReference>
<dbReference type="SUPFAM" id="SSF46689">
    <property type="entry name" value="Homeodomain-like"/>
    <property type="match status" value="2"/>
</dbReference>
<dbReference type="SUPFAM" id="SSF51215">
    <property type="entry name" value="Regulatory protein AraC"/>
    <property type="match status" value="1"/>
</dbReference>
<dbReference type="RefSeq" id="WP_183599293.1">
    <property type="nucleotide sequence ID" value="NZ_JACHXK010000003.1"/>
</dbReference>
<dbReference type="InterPro" id="IPR018060">
    <property type="entry name" value="HTH_AraC"/>
</dbReference>
<dbReference type="InterPro" id="IPR009057">
    <property type="entry name" value="Homeodomain-like_sf"/>
</dbReference>
<dbReference type="PROSITE" id="PS01124">
    <property type="entry name" value="HTH_ARAC_FAMILY_2"/>
    <property type="match status" value="1"/>
</dbReference>
<dbReference type="CDD" id="cd06986">
    <property type="entry name" value="cupin_MmsR-like_N"/>
    <property type="match status" value="1"/>
</dbReference>
<dbReference type="Proteomes" id="UP000570361">
    <property type="component" value="Unassembled WGS sequence"/>
</dbReference>
<evidence type="ECO:0000313" key="6">
    <source>
        <dbReference type="Proteomes" id="UP000570361"/>
    </source>
</evidence>
<dbReference type="Pfam" id="PF12833">
    <property type="entry name" value="HTH_18"/>
    <property type="match status" value="1"/>
</dbReference>
<evidence type="ECO:0000256" key="2">
    <source>
        <dbReference type="ARBA" id="ARBA00023125"/>
    </source>
</evidence>
<evidence type="ECO:0000313" key="5">
    <source>
        <dbReference type="EMBL" id="MBB3109837.1"/>
    </source>
</evidence>
<sequence length="290" mass="33060">MDHYHFSVGIHSLPVHGELSVLFSGHGRPLPKHQVGPAVHNYYLVHTILSGRGTYQTNNQTYTLGAGDTFVIFPETLFTYTSDEHDPWTYRWVAFRGDSADSWIQQLGFSPAHPFVQLTKTSFIKRLYQQMEQTLKQQSNVELADLEVSGLLRLLLKELGEANADKLTLPAASSEPDIDRQIKQAIRWMSLQYADQISIESLSRTLGYHRTHLSKMFKQATGYSPAQFLLRVRMERARELLDSQPHLLIDQVASSVGYNDALHFSRQFHKLVGCSPTAYRHRQRETPAPP</sequence>
<comment type="caution">
    <text evidence="5">The sequence shown here is derived from an EMBL/GenBank/DDBJ whole genome shotgun (WGS) entry which is preliminary data.</text>
</comment>
<keyword evidence="3" id="KW-0804">Transcription</keyword>
<dbReference type="SMART" id="SM00342">
    <property type="entry name" value="HTH_ARAC"/>
    <property type="match status" value="1"/>
</dbReference>
<keyword evidence="1" id="KW-0805">Transcription regulation</keyword>
<dbReference type="PRINTS" id="PR00032">
    <property type="entry name" value="HTHARAC"/>
</dbReference>
<dbReference type="Gene3D" id="1.10.10.60">
    <property type="entry name" value="Homeodomain-like"/>
    <property type="match status" value="2"/>
</dbReference>
<accession>A0A7W5AW96</accession>